<dbReference type="RefSeq" id="WP_417924601.1">
    <property type="nucleotide sequence ID" value="NZ_JBHSFS010000047.1"/>
</dbReference>
<evidence type="ECO:0000256" key="1">
    <source>
        <dbReference type="SAM" id="MobiDB-lite"/>
    </source>
</evidence>
<organism evidence="3 4">
    <name type="scientific">Streptomyces ehimensis</name>
    <dbReference type="NCBI Taxonomy" id="68195"/>
    <lineage>
        <taxon>Bacteria</taxon>
        <taxon>Bacillati</taxon>
        <taxon>Actinomycetota</taxon>
        <taxon>Actinomycetes</taxon>
        <taxon>Kitasatosporales</taxon>
        <taxon>Streptomycetaceae</taxon>
        <taxon>Streptomyces</taxon>
    </lineage>
</organism>
<evidence type="ECO:0000313" key="4">
    <source>
        <dbReference type="Proteomes" id="UP001595990"/>
    </source>
</evidence>
<feature type="region of interest" description="Disordered" evidence="1">
    <location>
        <begin position="142"/>
        <end position="177"/>
    </location>
</feature>
<accession>A0ABV9BW35</accession>
<comment type="caution">
    <text evidence="3">The sequence shown here is derived from an EMBL/GenBank/DDBJ whole genome shotgun (WGS) entry which is preliminary data.</text>
</comment>
<dbReference type="EMBL" id="JBHSFS010000047">
    <property type="protein sequence ID" value="MFC4518344.1"/>
    <property type="molecule type" value="Genomic_DNA"/>
</dbReference>
<keyword evidence="4" id="KW-1185">Reference proteome</keyword>
<name>A0ABV9BW35_9ACTN</name>
<gene>
    <name evidence="3" type="ORF">ACFPEN_36480</name>
</gene>
<reference evidence="4" key="1">
    <citation type="journal article" date="2019" name="Int. J. Syst. Evol. Microbiol.">
        <title>The Global Catalogue of Microorganisms (GCM) 10K type strain sequencing project: providing services to taxonomists for standard genome sequencing and annotation.</title>
        <authorList>
            <consortium name="The Broad Institute Genomics Platform"/>
            <consortium name="The Broad Institute Genome Sequencing Center for Infectious Disease"/>
            <person name="Wu L."/>
            <person name="Ma J."/>
        </authorList>
    </citation>
    <scope>NUCLEOTIDE SEQUENCE [LARGE SCALE GENOMIC DNA]</scope>
    <source>
        <strain evidence="4">CECT 8064</strain>
    </source>
</reference>
<evidence type="ECO:0000313" key="3">
    <source>
        <dbReference type="EMBL" id="MFC4518344.1"/>
    </source>
</evidence>
<feature type="domain" description="Transposase IS4-like" evidence="2">
    <location>
        <begin position="2"/>
        <end position="70"/>
    </location>
</feature>
<dbReference type="Pfam" id="PF01609">
    <property type="entry name" value="DDE_Tnp_1"/>
    <property type="match status" value="1"/>
</dbReference>
<protein>
    <submittedName>
        <fullName evidence="3">Transposase</fullName>
    </submittedName>
</protein>
<feature type="region of interest" description="Disordered" evidence="1">
    <location>
        <begin position="54"/>
        <end position="102"/>
    </location>
</feature>
<evidence type="ECO:0000259" key="2">
    <source>
        <dbReference type="Pfam" id="PF01609"/>
    </source>
</evidence>
<sequence>MAVTVTDGQRGDTPQSTRLMERIRVAGTGDGRPCTRPSRVIADRAYSSRAIRAYLRRRQIPHTTPEKRDQAGPAEPATDPQRHLLRLPRPDIRPHIVLPDSAQQRSRAAGRGLRQHDVPSAHWAPKRLLTCRKGEVELERQEPMGGMPASFRLSAPGIRMGLGRQPGRAPYGLRATG</sequence>
<proteinExistence type="predicted"/>
<dbReference type="Proteomes" id="UP001595990">
    <property type="component" value="Unassembled WGS sequence"/>
</dbReference>
<dbReference type="InterPro" id="IPR002559">
    <property type="entry name" value="Transposase_11"/>
</dbReference>